<feature type="domain" description="4Fe-4S ferredoxin-type" evidence="6">
    <location>
        <begin position="297"/>
        <end position="325"/>
    </location>
</feature>
<name>A0A519B978_9DELT</name>
<dbReference type="PANTHER" id="PTHR43687">
    <property type="entry name" value="ADENYLYLSULFATE REDUCTASE, BETA SUBUNIT"/>
    <property type="match status" value="1"/>
</dbReference>
<dbReference type="PROSITE" id="PS51379">
    <property type="entry name" value="4FE4S_FER_2"/>
    <property type="match status" value="3"/>
</dbReference>
<dbReference type="InterPro" id="IPR017896">
    <property type="entry name" value="4Fe4S_Fe-S-bd"/>
</dbReference>
<protein>
    <recommendedName>
        <fullName evidence="6">4Fe-4S ferredoxin-type domain-containing protein</fullName>
    </recommendedName>
</protein>
<evidence type="ECO:0000256" key="5">
    <source>
        <dbReference type="SAM" id="MobiDB-lite"/>
    </source>
</evidence>
<feature type="region of interest" description="Disordered" evidence="5">
    <location>
        <begin position="198"/>
        <end position="218"/>
    </location>
</feature>
<comment type="caution">
    <text evidence="7">The sequence shown here is derived from an EMBL/GenBank/DDBJ whole genome shotgun (WGS) entry which is preliminary data.</text>
</comment>
<feature type="domain" description="4Fe-4S ferredoxin-type" evidence="6">
    <location>
        <begin position="326"/>
        <end position="354"/>
    </location>
</feature>
<dbReference type="Pfam" id="PF00037">
    <property type="entry name" value="Fer4"/>
    <property type="match status" value="1"/>
</dbReference>
<gene>
    <name evidence="7" type="ORF">EVJ47_08690</name>
</gene>
<dbReference type="PANTHER" id="PTHR43687:SF1">
    <property type="entry name" value="FERREDOXIN III"/>
    <property type="match status" value="1"/>
</dbReference>
<accession>A0A519B978</accession>
<keyword evidence="2" id="KW-0479">Metal-binding</keyword>
<evidence type="ECO:0000256" key="3">
    <source>
        <dbReference type="ARBA" id="ARBA00023004"/>
    </source>
</evidence>
<dbReference type="GO" id="GO:0051539">
    <property type="term" value="F:4 iron, 4 sulfur cluster binding"/>
    <property type="evidence" value="ECO:0007669"/>
    <property type="project" value="UniProtKB-KW"/>
</dbReference>
<keyword evidence="3" id="KW-0408">Iron</keyword>
<dbReference type="Gene3D" id="3.30.70.20">
    <property type="match status" value="2"/>
</dbReference>
<feature type="domain" description="4Fe-4S ferredoxin-type" evidence="6">
    <location>
        <begin position="57"/>
        <end position="85"/>
    </location>
</feature>
<dbReference type="SUPFAM" id="SSF54862">
    <property type="entry name" value="4Fe-4S ferredoxins"/>
    <property type="match status" value="2"/>
</dbReference>
<dbReference type="AlphaFoldDB" id="A0A519B978"/>
<dbReference type="Proteomes" id="UP000320813">
    <property type="component" value="Unassembled WGS sequence"/>
</dbReference>
<evidence type="ECO:0000256" key="1">
    <source>
        <dbReference type="ARBA" id="ARBA00022485"/>
    </source>
</evidence>
<dbReference type="InterPro" id="IPR017900">
    <property type="entry name" value="4Fe4S_Fe_S_CS"/>
</dbReference>
<sequence length="371" mass="41964">MNPLSFFNLLEKFLNNGSGSGGISVSPDYCVRLKSPMASCYECIDRCPDLSIKITDTDIQILKSCTNCNACLYMCPNYVFGVKQKTEEEPKKYLAVNDGIYYFCSKTNIEKINDKAECIYEADTLDIITCLKEGNNLFFITGDCDSCKYSYFHNKTIKRIKEIAGFLNAEENFKEINISEFDARSFLDALKNDDNKTGGMKDGIKTGGKNDGGKGKNESLGRREFFKNSIKGIKDNAKKFAQDLSVDDLPFSELYSNYIDLGDKNDKKINKLFIEKRRSIFLFLKNNKDLVSPLNIRLPKLNKNCVFCGNCWELCPTGALSRKKSKILLEPFLCTGCNLCKDICSFGAVRMYKAKNLKDISGERVLLEINF</sequence>
<reference evidence="7 8" key="1">
    <citation type="submission" date="2019-01" db="EMBL/GenBank/DDBJ databases">
        <title>Insights into ecological role of a new deltaproteobacterial order Candidatus Sinidesulfobacterales (Sva0485) by metagenomics and metatranscriptomics.</title>
        <authorList>
            <person name="Tan S."/>
            <person name="Liu J."/>
            <person name="Fang Y."/>
            <person name="Hedlund B.P."/>
            <person name="Lian Z.H."/>
            <person name="Huang L.Y."/>
            <person name="Li J.T."/>
            <person name="Huang L.N."/>
            <person name="Li W.J."/>
            <person name="Jiang H.C."/>
            <person name="Dong H.L."/>
            <person name="Shu W.S."/>
        </authorList>
    </citation>
    <scope>NUCLEOTIDE SEQUENCE [LARGE SCALE GENOMIC DNA]</scope>
    <source>
        <strain evidence="7">AP3</strain>
    </source>
</reference>
<evidence type="ECO:0000256" key="4">
    <source>
        <dbReference type="ARBA" id="ARBA00023014"/>
    </source>
</evidence>
<keyword evidence="1" id="KW-0004">4Fe-4S</keyword>
<organism evidence="7 8">
    <name type="scientific">Candidatus Acidulodesulfobacterium ferriphilum</name>
    <dbReference type="NCBI Taxonomy" id="2597223"/>
    <lineage>
        <taxon>Bacteria</taxon>
        <taxon>Deltaproteobacteria</taxon>
        <taxon>Candidatus Acidulodesulfobacterales</taxon>
        <taxon>Candidatus Acidulodesulfobacterium</taxon>
    </lineage>
</organism>
<evidence type="ECO:0000313" key="8">
    <source>
        <dbReference type="Proteomes" id="UP000320813"/>
    </source>
</evidence>
<evidence type="ECO:0000256" key="2">
    <source>
        <dbReference type="ARBA" id="ARBA00022723"/>
    </source>
</evidence>
<evidence type="ECO:0000313" key="7">
    <source>
        <dbReference type="EMBL" id="RZD13849.1"/>
    </source>
</evidence>
<keyword evidence="4" id="KW-0411">Iron-sulfur</keyword>
<dbReference type="GO" id="GO:0046872">
    <property type="term" value="F:metal ion binding"/>
    <property type="evidence" value="ECO:0007669"/>
    <property type="project" value="UniProtKB-KW"/>
</dbReference>
<evidence type="ECO:0000259" key="6">
    <source>
        <dbReference type="PROSITE" id="PS51379"/>
    </source>
</evidence>
<dbReference type="InterPro" id="IPR050572">
    <property type="entry name" value="Fe-S_Ferredoxin"/>
</dbReference>
<dbReference type="PROSITE" id="PS00198">
    <property type="entry name" value="4FE4S_FER_1"/>
    <property type="match status" value="2"/>
</dbReference>
<proteinExistence type="predicted"/>
<dbReference type="EMBL" id="SGBD01000006">
    <property type="protein sequence ID" value="RZD13849.1"/>
    <property type="molecule type" value="Genomic_DNA"/>
</dbReference>